<comment type="caution">
    <text evidence="9">The sequence shown here is derived from an EMBL/GenBank/DDBJ whole genome shotgun (WGS) entry which is preliminary data.</text>
</comment>
<evidence type="ECO:0000256" key="5">
    <source>
        <dbReference type="ARBA" id="ARBA00022989"/>
    </source>
</evidence>
<keyword evidence="5 7" id="KW-1133">Transmembrane helix</keyword>
<evidence type="ECO:0000256" key="6">
    <source>
        <dbReference type="ARBA" id="ARBA00023136"/>
    </source>
</evidence>
<gene>
    <name evidence="9" type="ORF">AB0I59_16910</name>
</gene>
<comment type="similarity">
    <text evidence="2">Belongs to the UPF0702 family.</text>
</comment>
<evidence type="ECO:0000256" key="7">
    <source>
        <dbReference type="SAM" id="Phobius"/>
    </source>
</evidence>
<dbReference type="Proteomes" id="UP001551675">
    <property type="component" value="Unassembled WGS sequence"/>
</dbReference>
<feature type="domain" description="YetF C-terminal" evidence="8">
    <location>
        <begin position="96"/>
        <end position="161"/>
    </location>
</feature>
<feature type="transmembrane region" description="Helical" evidence="7">
    <location>
        <begin position="12"/>
        <end position="33"/>
    </location>
</feature>
<dbReference type="EMBL" id="JBFALK010000008">
    <property type="protein sequence ID" value="MEV0970320.1"/>
    <property type="molecule type" value="Genomic_DNA"/>
</dbReference>
<organism evidence="9 10">
    <name type="scientific">Microtetraspora glauca</name>
    <dbReference type="NCBI Taxonomy" id="1996"/>
    <lineage>
        <taxon>Bacteria</taxon>
        <taxon>Bacillati</taxon>
        <taxon>Actinomycetota</taxon>
        <taxon>Actinomycetes</taxon>
        <taxon>Streptosporangiales</taxon>
        <taxon>Streptosporangiaceae</taxon>
        <taxon>Microtetraspora</taxon>
    </lineage>
</organism>
<protein>
    <submittedName>
        <fullName evidence="9">YetF domain-containing protein</fullName>
    </submittedName>
</protein>
<keyword evidence="4 7" id="KW-0812">Transmembrane</keyword>
<dbReference type="RefSeq" id="WP_061255067.1">
    <property type="nucleotide sequence ID" value="NZ_JBFALK010000008.1"/>
</dbReference>
<proteinExistence type="inferred from homology"/>
<reference evidence="9 10" key="1">
    <citation type="submission" date="2024-06" db="EMBL/GenBank/DDBJ databases">
        <title>The Natural Products Discovery Center: Release of the First 8490 Sequenced Strains for Exploring Actinobacteria Biosynthetic Diversity.</title>
        <authorList>
            <person name="Kalkreuter E."/>
            <person name="Kautsar S.A."/>
            <person name="Yang D."/>
            <person name="Bader C.D."/>
            <person name="Teijaro C.N."/>
            <person name="Fluegel L."/>
            <person name="Davis C.M."/>
            <person name="Simpson J.R."/>
            <person name="Lauterbach L."/>
            <person name="Steele A.D."/>
            <person name="Gui C."/>
            <person name="Meng S."/>
            <person name="Li G."/>
            <person name="Viehrig K."/>
            <person name="Ye F."/>
            <person name="Su P."/>
            <person name="Kiefer A.F."/>
            <person name="Nichols A."/>
            <person name="Cepeda A.J."/>
            <person name="Yan W."/>
            <person name="Fan B."/>
            <person name="Jiang Y."/>
            <person name="Adhikari A."/>
            <person name="Zheng C.-J."/>
            <person name="Schuster L."/>
            <person name="Cowan T.M."/>
            <person name="Smanski M.J."/>
            <person name="Chevrette M.G."/>
            <person name="De Carvalho L.P.S."/>
            <person name="Shen B."/>
        </authorList>
    </citation>
    <scope>NUCLEOTIDE SEQUENCE [LARGE SCALE GENOMIC DNA]</scope>
    <source>
        <strain evidence="9 10">NPDC050100</strain>
    </source>
</reference>
<keyword evidence="10" id="KW-1185">Reference proteome</keyword>
<dbReference type="Pfam" id="PF04239">
    <property type="entry name" value="DUF421"/>
    <property type="match status" value="1"/>
</dbReference>
<evidence type="ECO:0000256" key="4">
    <source>
        <dbReference type="ARBA" id="ARBA00022692"/>
    </source>
</evidence>
<dbReference type="PANTHER" id="PTHR34582:SF6">
    <property type="entry name" value="UPF0702 TRANSMEMBRANE PROTEIN YCAP"/>
    <property type="match status" value="1"/>
</dbReference>
<evidence type="ECO:0000313" key="9">
    <source>
        <dbReference type="EMBL" id="MEV0970320.1"/>
    </source>
</evidence>
<evidence type="ECO:0000256" key="1">
    <source>
        <dbReference type="ARBA" id="ARBA00004651"/>
    </source>
</evidence>
<name>A0ABV3GFA3_MICGL</name>
<evidence type="ECO:0000256" key="2">
    <source>
        <dbReference type="ARBA" id="ARBA00006448"/>
    </source>
</evidence>
<dbReference type="Gene3D" id="3.30.240.20">
    <property type="entry name" value="bsu07140 like domains"/>
    <property type="match status" value="1"/>
</dbReference>
<accession>A0ABV3GFA3</accession>
<dbReference type="PANTHER" id="PTHR34582">
    <property type="entry name" value="UPF0702 TRANSMEMBRANE PROTEIN YCAP"/>
    <property type="match status" value="1"/>
</dbReference>
<comment type="subcellular location">
    <subcellularLocation>
        <location evidence="1">Cell membrane</location>
        <topology evidence="1">Multi-pass membrane protein</topology>
    </subcellularLocation>
</comment>
<evidence type="ECO:0000313" key="10">
    <source>
        <dbReference type="Proteomes" id="UP001551675"/>
    </source>
</evidence>
<sequence length="171" mass="18119">MDSFGDALIGDWHHAAYAAVKGLALFLTAAVAFRLTERRTMAEFAPFDWVAAVAVGALVGRTATASDASWLTGTAALLAILAGHAAITRLRFLPVIRRLVDPPLRILIRDGHVNQGNLRRCGLTEADLDAVLRQHGHHSTAGIHLAIFEAKGAVSVLPHQPAEPPPTTATG</sequence>
<evidence type="ECO:0000256" key="3">
    <source>
        <dbReference type="ARBA" id="ARBA00022475"/>
    </source>
</evidence>
<evidence type="ECO:0000259" key="8">
    <source>
        <dbReference type="Pfam" id="PF04239"/>
    </source>
</evidence>
<dbReference type="InterPro" id="IPR023090">
    <property type="entry name" value="UPF0702_alpha/beta_dom_sf"/>
</dbReference>
<dbReference type="InterPro" id="IPR007353">
    <property type="entry name" value="DUF421"/>
</dbReference>
<feature type="transmembrane region" description="Helical" evidence="7">
    <location>
        <begin position="70"/>
        <end position="88"/>
    </location>
</feature>
<keyword evidence="3" id="KW-1003">Cell membrane</keyword>
<keyword evidence="6 7" id="KW-0472">Membrane</keyword>